<accession>B4IFB0</accession>
<evidence type="ECO:0000313" key="1">
    <source>
        <dbReference type="EMBL" id="EDW46332.1"/>
    </source>
</evidence>
<organism evidence="2">
    <name type="scientific">Drosophila sechellia</name>
    <name type="common">Fruit fly</name>
    <dbReference type="NCBI Taxonomy" id="7238"/>
    <lineage>
        <taxon>Eukaryota</taxon>
        <taxon>Metazoa</taxon>
        <taxon>Ecdysozoa</taxon>
        <taxon>Arthropoda</taxon>
        <taxon>Hexapoda</taxon>
        <taxon>Insecta</taxon>
        <taxon>Pterygota</taxon>
        <taxon>Neoptera</taxon>
        <taxon>Endopterygota</taxon>
        <taxon>Diptera</taxon>
        <taxon>Brachycera</taxon>
        <taxon>Muscomorpha</taxon>
        <taxon>Ephydroidea</taxon>
        <taxon>Drosophilidae</taxon>
        <taxon>Drosophila</taxon>
        <taxon>Sophophora</taxon>
    </lineage>
</organism>
<dbReference type="HOGENOM" id="CLU_2560730_0_0_1"/>
<dbReference type="EMBL" id="CH480833">
    <property type="protein sequence ID" value="EDW46332.1"/>
    <property type="molecule type" value="Genomic_DNA"/>
</dbReference>
<proteinExistence type="predicted"/>
<name>B4IFB0_DROSE</name>
<protein>
    <submittedName>
        <fullName evidence="1">GM23333</fullName>
    </submittedName>
</protein>
<evidence type="ECO:0000313" key="2">
    <source>
        <dbReference type="Proteomes" id="UP000001292"/>
    </source>
</evidence>
<dbReference type="AlphaFoldDB" id="B4IFB0"/>
<reference evidence="1 2" key="1">
    <citation type="journal article" date="2007" name="Nature">
        <title>Evolution of genes and genomes on the Drosophila phylogeny.</title>
        <authorList>
            <consortium name="Drosophila 12 Genomes Consortium"/>
            <person name="Clark A.G."/>
            <person name="Eisen M.B."/>
            <person name="Smith D.R."/>
            <person name="Bergman C.M."/>
            <person name="Oliver B."/>
            <person name="Markow T.A."/>
            <person name="Kaufman T.C."/>
            <person name="Kellis M."/>
            <person name="Gelbart W."/>
            <person name="Iyer V.N."/>
            <person name="Pollard D.A."/>
            <person name="Sackton T.B."/>
            <person name="Larracuente A.M."/>
            <person name="Singh N.D."/>
            <person name="Abad J.P."/>
            <person name="Abt D.N."/>
            <person name="Adryan B."/>
            <person name="Aguade M."/>
            <person name="Akashi H."/>
            <person name="Anderson W.W."/>
            <person name="Aquadro C.F."/>
            <person name="Ardell D.H."/>
            <person name="Arguello R."/>
            <person name="Artieri C.G."/>
            <person name="Barbash D.A."/>
            <person name="Barker D."/>
            <person name="Barsanti P."/>
            <person name="Batterham P."/>
            <person name="Batzoglou S."/>
            <person name="Begun D."/>
            <person name="Bhutkar A."/>
            <person name="Blanco E."/>
            <person name="Bosak S.A."/>
            <person name="Bradley R.K."/>
            <person name="Brand A.D."/>
            <person name="Brent M.R."/>
            <person name="Brooks A.N."/>
            <person name="Brown R.H."/>
            <person name="Butlin R.K."/>
            <person name="Caggese C."/>
            <person name="Calvi B.R."/>
            <person name="Bernardo de Carvalho A."/>
            <person name="Caspi A."/>
            <person name="Castrezana S."/>
            <person name="Celniker S.E."/>
            <person name="Chang J.L."/>
            <person name="Chapple C."/>
            <person name="Chatterji S."/>
            <person name="Chinwalla A."/>
            <person name="Civetta A."/>
            <person name="Clifton S.W."/>
            <person name="Comeron J.M."/>
            <person name="Costello J.C."/>
            <person name="Coyne J.A."/>
            <person name="Daub J."/>
            <person name="David R.G."/>
            <person name="Delcher A.L."/>
            <person name="Delehaunty K."/>
            <person name="Do C.B."/>
            <person name="Ebling H."/>
            <person name="Edwards K."/>
            <person name="Eickbush T."/>
            <person name="Evans J.D."/>
            <person name="Filipski A."/>
            <person name="Findeiss S."/>
            <person name="Freyhult E."/>
            <person name="Fulton L."/>
            <person name="Fulton R."/>
            <person name="Garcia A.C."/>
            <person name="Gardiner A."/>
            <person name="Garfield D.A."/>
            <person name="Garvin B.E."/>
            <person name="Gibson G."/>
            <person name="Gilbert D."/>
            <person name="Gnerre S."/>
            <person name="Godfrey J."/>
            <person name="Good R."/>
            <person name="Gotea V."/>
            <person name="Gravely B."/>
            <person name="Greenberg A.J."/>
            <person name="Griffiths-Jones S."/>
            <person name="Gross S."/>
            <person name="Guigo R."/>
            <person name="Gustafson E.A."/>
            <person name="Haerty W."/>
            <person name="Hahn M.W."/>
            <person name="Halligan D.L."/>
            <person name="Halpern A.L."/>
            <person name="Halter G.M."/>
            <person name="Han M.V."/>
            <person name="Heger A."/>
            <person name="Hillier L."/>
            <person name="Hinrichs A.S."/>
            <person name="Holmes I."/>
            <person name="Hoskins R.A."/>
            <person name="Hubisz M.J."/>
            <person name="Hultmark D."/>
            <person name="Huntley M.A."/>
            <person name="Jaffe D.B."/>
            <person name="Jagadeeshan S."/>
            <person name="Jeck W.R."/>
            <person name="Johnson J."/>
            <person name="Jones C.D."/>
            <person name="Jordan W.C."/>
            <person name="Karpen G.H."/>
            <person name="Kataoka E."/>
            <person name="Keightley P.D."/>
            <person name="Kheradpour P."/>
            <person name="Kirkness E.F."/>
            <person name="Koerich L.B."/>
            <person name="Kristiansen K."/>
            <person name="Kudrna D."/>
            <person name="Kulathinal R.J."/>
            <person name="Kumar S."/>
            <person name="Kwok R."/>
            <person name="Lander E."/>
            <person name="Langley C.H."/>
            <person name="Lapoint R."/>
            <person name="Lazzaro B.P."/>
            <person name="Lee S.J."/>
            <person name="Levesque L."/>
            <person name="Li R."/>
            <person name="Lin C.F."/>
            <person name="Lin M.F."/>
            <person name="Lindblad-Toh K."/>
            <person name="Llopart A."/>
            <person name="Long M."/>
            <person name="Low L."/>
            <person name="Lozovsky E."/>
            <person name="Lu J."/>
            <person name="Luo M."/>
            <person name="Machado C.A."/>
            <person name="Makalowski W."/>
            <person name="Marzo M."/>
            <person name="Matsuda M."/>
            <person name="Matzkin L."/>
            <person name="McAllister B."/>
            <person name="McBride C.S."/>
            <person name="McKernan B."/>
            <person name="McKernan K."/>
            <person name="Mendez-Lago M."/>
            <person name="Minx P."/>
            <person name="Mollenhauer M.U."/>
            <person name="Montooth K."/>
            <person name="Mount S.M."/>
            <person name="Mu X."/>
            <person name="Myers E."/>
            <person name="Negre B."/>
            <person name="Newfeld S."/>
            <person name="Nielsen R."/>
            <person name="Noor M.A."/>
            <person name="O'Grady P."/>
            <person name="Pachter L."/>
            <person name="Papaceit M."/>
            <person name="Parisi M.J."/>
            <person name="Parisi M."/>
            <person name="Parts L."/>
            <person name="Pedersen J.S."/>
            <person name="Pesole G."/>
            <person name="Phillippy A.M."/>
            <person name="Ponting C.P."/>
            <person name="Pop M."/>
            <person name="Porcelli D."/>
            <person name="Powell J.R."/>
            <person name="Prohaska S."/>
            <person name="Pruitt K."/>
            <person name="Puig M."/>
            <person name="Quesneville H."/>
            <person name="Ram K.R."/>
            <person name="Rand D."/>
            <person name="Rasmussen M.D."/>
            <person name="Reed L.K."/>
            <person name="Reenan R."/>
            <person name="Reily A."/>
            <person name="Remington K.A."/>
            <person name="Rieger T.T."/>
            <person name="Ritchie M.G."/>
            <person name="Robin C."/>
            <person name="Rogers Y.H."/>
            <person name="Rohde C."/>
            <person name="Rozas J."/>
            <person name="Rubenfield M.J."/>
            <person name="Ruiz A."/>
            <person name="Russo S."/>
            <person name="Salzberg S.L."/>
            <person name="Sanchez-Gracia A."/>
            <person name="Saranga D.J."/>
            <person name="Sato H."/>
            <person name="Schaeffer S.W."/>
            <person name="Schatz M.C."/>
            <person name="Schlenke T."/>
            <person name="Schwartz R."/>
            <person name="Segarra C."/>
            <person name="Singh R.S."/>
            <person name="Sirot L."/>
            <person name="Sirota M."/>
            <person name="Sisneros N.B."/>
            <person name="Smith C.D."/>
            <person name="Smith T.F."/>
            <person name="Spieth J."/>
            <person name="Stage D.E."/>
            <person name="Stark A."/>
            <person name="Stephan W."/>
            <person name="Strausberg R.L."/>
            <person name="Strempel S."/>
            <person name="Sturgill D."/>
            <person name="Sutton G."/>
            <person name="Sutton G.G."/>
            <person name="Tao W."/>
            <person name="Teichmann S."/>
            <person name="Tobari Y.N."/>
            <person name="Tomimura Y."/>
            <person name="Tsolas J.M."/>
            <person name="Valente V.L."/>
            <person name="Venter E."/>
            <person name="Venter J.C."/>
            <person name="Vicario S."/>
            <person name="Vieira F.G."/>
            <person name="Vilella A.J."/>
            <person name="Villasante A."/>
            <person name="Walenz B."/>
            <person name="Wang J."/>
            <person name="Wasserman M."/>
            <person name="Watts T."/>
            <person name="Wilson D."/>
            <person name="Wilson R.K."/>
            <person name="Wing R.A."/>
            <person name="Wolfner M.F."/>
            <person name="Wong A."/>
            <person name="Wong G.K."/>
            <person name="Wu C.I."/>
            <person name="Wu G."/>
            <person name="Yamamoto D."/>
            <person name="Yang H.P."/>
            <person name="Yang S.P."/>
            <person name="Yorke J.A."/>
            <person name="Yoshida K."/>
            <person name="Zdobnov E."/>
            <person name="Zhang P."/>
            <person name="Zhang Y."/>
            <person name="Zimin A.V."/>
            <person name="Baldwin J."/>
            <person name="Abdouelleil A."/>
            <person name="Abdulkadir J."/>
            <person name="Abebe A."/>
            <person name="Abera B."/>
            <person name="Abreu J."/>
            <person name="Acer S.C."/>
            <person name="Aftuck L."/>
            <person name="Alexander A."/>
            <person name="An P."/>
            <person name="Anderson E."/>
            <person name="Anderson S."/>
            <person name="Arachi H."/>
            <person name="Azer M."/>
            <person name="Bachantsang P."/>
            <person name="Barry A."/>
            <person name="Bayul T."/>
            <person name="Berlin A."/>
            <person name="Bessette D."/>
            <person name="Bloom T."/>
            <person name="Blye J."/>
            <person name="Boguslavskiy L."/>
            <person name="Bonnet C."/>
            <person name="Boukhgalter B."/>
            <person name="Bourzgui I."/>
            <person name="Brown A."/>
            <person name="Cahill P."/>
            <person name="Channer S."/>
            <person name="Cheshatsang Y."/>
            <person name="Chuda L."/>
            <person name="Citroen M."/>
            <person name="Collymore A."/>
            <person name="Cooke P."/>
            <person name="Costello M."/>
            <person name="D'Aco K."/>
            <person name="Daza R."/>
            <person name="De Haan G."/>
            <person name="DeGray S."/>
            <person name="DeMaso C."/>
            <person name="Dhargay N."/>
            <person name="Dooley K."/>
            <person name="Dooley E."/>
            <person name="Doricent M."/>
            <person name="Dorje P."/>
            <person name="Dorjee K."/>
            <person name="Dupes A."/>
            <person name="Elong R."/>
            <person name="Falk J."/>
            <person name="Farina A."/>
            <person name="Faro S."/>
            <person name="Ferguson D."/>
            <person name="Fisher S."/>
            <person name="Foley C.D."/>
            <person name="Franke A."/>
            <person name="Friedrich D."/>
            <person name="Gadbois L."/>
            <person name="Gearin G."/>
            <person name="Gearin C.R."/>
            <person name="Giannoukos G."/>
            <person name="Goode T."/>
            <person name="Graham J."/>
            <person name="Grandbois E."/>
            <person name="Grewal S."/>
            <person name="Gyaltsen K."/>
            <person name="Hafez N."/>
            <person name="Hagos B."/>
            <person name="Hall J."/>
            <person name="Henson C."/>
            <person name="Hollinger A."/>
            <person name="Honan T."/>
            <person name="Huard M.D."/>
            <person name="Hughes L."/>
            <person name="Hurhula B."/>
            <person name="Husby M.E."/>
            <person name="Kamat A."/>
            <person name="Kanga B."/>
            <person name="Kashin S."/>
            <person name="Khazanovich D."/>
            <person name="Kisner P."/>
            <person name="Lance K."/>
            <person name="Lara M."/>
            <person name="Lee W."/>
            <person name="Lennon N."/>
            <person name="Letendre F."/>
            <person name="LeVine R."/>
            <person name="Lipovsky A."/>
            <person name="Liu X."/>
            <person name="Liu J."/>
            <person name="Liu S."/>
            <person name="Lokyitsang T."/>
            <person name="Lokyitsang Y."/>
            <person name="Lubonja R."/>
            <person name="Lui A."/>
            <person name="MacDonald P."/>
            <person name="Magnisalis V."/>
            <person name="Maru K."/>
            <person name="Matthews C."/>
            <person name="McCusker W."/>
            <person name="McDonough S."/>
            <person name="Mehta T."/>
            <person name="Meldrim J."/>
            <person name="Meneus L."/>
            <person name="Mihai O."/>
            <person name="Mihalev A."/>
            <person name="Mihova T."/>
            <person name="Mittelman R."/>
            <person name="Mlenga V."/>
            <person name="Montmayeur A."/>
            <person name="Mulrain L."/>
            <person name="Navidi A."/>
            <person name="Naylor J."/>
            <person name="Negash T."/>
            <person name="Nguyen T."/>
            <person name="Nguyen N."/>
            <person name="Nicol R."/>
            <person name="Norbu C."/>
            <person name="Norbu N."/>
            <person name="Novod N."/>
            <person name="O'Neill B."/>
            <person name="Osman S."/>
            <person name="Markiewicz E."/>
            <person name="Oyono O.L."/>
            <person name="Patti C."/>
            <person name="Phunkhang P."/>
            <person name="Pierre F."/>
            <person name="Priest M."/>
            <person name="Raghuraman S."/>
            <person name="Rege F."/>
            <person name="Reyes R."/>
            <person name="Rise C."/>
            <person name="Rogov P."/>
            <person name="Ross K."/>
            <person name="Ryan E."/>
            <person name="Settipalli S."/>
            <person name="Shea T."/>
            <person name="Sherpa N."/>
            <person name="Shi L."/>
            <person name="Shih D."/>
            <person name="Sparrow T."/>
            <person name="Spaulding J."/>
            <person name="Stalker J."/>
            <person name="Stange-Thomann N."/>
            <person name="Stavropoulos S."/>
            <person name="Stone C."/>
            <person name="Strader C."/>
            <person name="Tesfaye S."/>
            <person name="Thomson T."/>
            <person name="Thoulutsang Y."/>
            <person name="Thoulutsang D."/>
            <person name="Topham K."/>
            <person name="Topping I."/>
            <person name="Tsamla T."/>
            <person name="Vassiliev H."/>
            <person name="Vo A."/>
            <person name="Wangchuk T."/>
            <person name="Wangdi T."/>
            <person name="Weiand M."/>
            <person name="Wilkinson J."/>
            <person name="Wilson A."/>
            <person name="Yadav S."/>
            <person name="Young G."/>
            <person name="Yu Q."/>
            <person name="Zembek L."/>
            <person name="Zhong D."/>
            <person name="Zimmer A."/>
            <person name="Zwirko Z."/>
            <person name="Jaffe D.B."/>
            <person name="Alvarez P."/>
            <person name="Brockman W."/>
            <person name="Butler J."/>
            <person name="Chin C."/>
            <person name="Gnerre S."/>
            <person name="Grabherr M."/>
            <person name="Kleber M."/>
            <person name="Mauceli E."/>
            <person name="MacCallum I."/>
        </authorList>
    </citation>
    <scope>NUCLEOTIDE SEQUENCE [LARGE SCALE GENOMIC DNA]</scope>
    <source>
        <strain evidence="2">Rob3c / Tucson 14021-0248.25</strain>
    </source>
</reference>
<dbReference type="Proteomes" id="UP000001292">
    <property type="component" value="Unassembled WGS sequence"/>
</dbReference>
<gene>
    <name evidence="1" type="primary">Dsec\GM23333</name>
    <name evidence="1" type="ORF">Dsec_GM23333</name>
</gene>
<sequence length="82" mass="9538">MMGHCEERRGWDPAGWLRKWRGRWAEWHHNANDICLKEWQPESGYSHFMVVADFGSATFGGGSQCHCVRTGAYQAYRPIIPR</sequence>
<keyword evidence="2" id="KW-1185">Reference proteome</keyword>